<dbReference type="EMBL" id="JADNRY010000180">
    <property type="protein sequence ID" value="KAF9062178.1"/>
    <property type="molecule type" value="Genomic_DNA"/>
</dbReference>
<dbReference type="PANTHER" id="PTHR46093:SF18">
    <property type="entry name" value="FIBRONECTIN TYPE-III DOMAIN-CONTAINING PROTEIN"/>
    <property type="match status" value="1"/>
</dbReference>
<gene>
    <name evidence="3" type="ORF">BDP27DRAFT_1484114</name>
</gene>
<name>A0A9P5U218_9AGAR</name>
<dbReference type="InterPro" id="IPR015915">
    <property type="entry name" value="Kelch-typ_b-propeller"/>
</dbReference>
<dbReference type="Gene3D" id="2.120.10.80">
    <property type="entry name" value="Kelch-type beta propeller"/>
    <property type="match status" value="2"/>
</dbReference>
<evidence type="ECO:0000313" key="3">
    <source>
        <dbReference type="EMBL" id="KAF9062178.1"/>
    </source>
</evidence>
<comment type="caution">
    <text evidence="3">The sequence shown here is derived from an EMBL/GenBank/DDBJ whole genome shotgun (WGS) entry which is preliminary data.</text>
</comment>
<dbReference type="OrthoDB" id="432528at2759"/>
<proteinExistence type="predicted"/>
<sequence length="340" mass="38796">MRVWEDKAYLFVGTLTLCVFDLVTEQWSLLRTTIQRGQPWPYSPIGPLGSYSTTVLDHKLYVFSGEDGQNIFMALDLLTNKWEHLSGTSDHHPNLSSPISRKIYIMYGCANRTQAALNQEPGGGENDYTYDDFWSYHVDNKKWTRERLRGSYPSSRTETACAFSDAMGRAVVYGGYHGSMSMIEMSLDNTRRLHTYAYFGDTFVYNPDTNIWQHVLVRGFPSYRATATLVSDPDTGKLYLYGGYNNSDYVPANHVSGRAYNDVWTLKLDLPGGHWNPEDLSRDLRAEKMGPWMRCFTCGNCGVTWQKCAGACGGKYYFCSKDCHRAGWKEHKEKHGCRKL</sequence>
<accession>A0A9P5U218</accession>
<dbReference type="AlphaFoldDB" id="A0A9P5U218"/>
<keyword evidence="4" id="KW-1185">Reference proteome</keyword>
<protein>
    <recommendedName>
        <fullName evidence="5">Galactose oxidase</fullName>
    </recommendedName>
</protein>
<evidence type="ECO:0008006" key="5">
    <source>
        <dbReference type="Google" id="ProtNLM"/>
    </source>
</evidence>
<dbReference type="InterPro" id="IPR011043">
    <property type="entry name" value="Gal_Oxase/kelch_b-propeller"/>
</dbReference>
<evidence type="ECO:0000256" key="1">
    <source>
        <dbReference type="ARBA" id="ARBA00022441"/>
    </source>
</evidence>
<keyword evidence="1" id="KW-0880">Kelch repeat</keyword>
<dbReference type="PANTHER" id="PTHR46093">
    <property type="entry name" value="ACYL-COA-BINDING DOMAIN-CONTAINING PROTEIN 5"/>
    <property type="match status" value="1"/>
</dbReference>
<evidence type="ECO:0000313" key="4">
    <source>
        <dbReference type="Proteomes" id="UP000772434"/>
    </source>
</evidence>
<reference evidence="3" key="1">
    <citation type="submission" date="2020-11" db="EMBL/GenBank/DDBJ databases">
        <authorList>
            <consortium name="DOE Joint Genome Institute"/>
            <person name="Ahrendt S."/>
            <person name="Riley R."/>
            <person name="Andreopoulos W."/>
            <person name="Labutti K."/>
            <person name="Pangilinan J."/>
            <person name="Ruiz-Duenas F.J."/>
            <person name="Barrasa J.M."/>
            <person name="Sanchez-Garcia M."/>
            <person name="Camarero S."/>
            <person name="Miyauchi S."/>
            <person name="Serrano A."/>
            <person name="Linde D."/>
            <person name="Babiker R."/>
            <person name="Drula E."/>
            <person name="Ayuso-Fernandez I."/>
            <person name="Pacheco R."/>
            <person name="Padilla G."/>
            <person name="Ferreira P."/>
            <person name="Barriuso J."/>
            <person name="Kellner H."/>
            <person name="Castanera R."/>
            <person name="Alfaro M."/>
            <person name="Ramirez L."/>
            <person name="Pisabarro A.G."/>
            <person name="Kuo A."/>
            <person name="Tritt A."/>
            <person name="Lipzen A."/>
            <person name="He G."/>
            <person name="Yan M."/>
            <person name="Ng V."/>
            <person name="Cullen D."/>
            <person name="Martin F."/>
            <person name="Rosso M.-N."/>
            <person name="Henrissat B."/>
            <person name="Hibbett D."/>
            <person name="Martinez A.T."/>
            <person name="Grigoriev I.V."/>
        </authorList>
    </citation>
    <scope>NUCLEOTIDE SEQUENCE</scope>
    <source>
        <strain evidence="3">AH 40177</strain>
    </source>
</reference>
<dbReference type="SUPFAM" id="SSF50965">
    <property type="entry name" value="Galactose oxidase, central domain"/>
    <property type="match status" value="1"/>
</dbReference>
<dbReference type="Proteomes" id="UP000772434">
    <property type="component" value="Unassembled WGS sequence"/>
</dbReference>
<keyword evidence="2" id="KW-0677">Repeat</keyword>
<organism evidence="3 4">
    <name type="scientific">Rhodocollybia butyracea</name>
    <dbReference type="NCBI Taxonomy" id="206335"/>
    <lineage>
        <taxon>Eukaryota</taxon>
        <taxon>Fungi</taxon>
        <taxon>Dikarya</taxon>
        <taxon>Basidiomycota</taxon>
        <taxon>Agaricomycotina</taxon>
        <taxon>Agaricomycetes</taxon>
        <taxon>Agaricomycetidae</taxon>
        <taxon>Agaricales</taxon>
        <taxon>Marasmiineae</taxon>
        <taxon>Omphalotaceae</taxon>
        <taxon>Rhodocollybia</taxon>
    </lineage>
</organism>
<evidence type="ECO:0000256" key="2">
    <source>
        <dbReference type="ARBA" id="ARBA00022737"/>
    </source>
</evidence>